<sequence length="44" mass="4782">LALSSQEHQLLSGCFDVLLGKFELMGIPPAARGIPRIVVKFDVD</sequence>
<gene>
    <name evidence="4" type="ORF">OVA965_LOCUS46266</name>
    <name evidence="5" type="ORF">TMI583_LOCUS21542</name>
</gene>
<proteinExistence type="inferred from homology"/>
<dbReference type="GO" id="GO:0140662">
    <property type="term" value="F:ATP-dependent protein folding chaperone"/>
    <property type="evidence" value="ECO:0007669"/>
    <property type="project" value="InterPro"/>
</dbReference>
<dbReference type="AlphaFoldDB" id="A0A8S2M0S1"/>
<evidence type="ECO:0000256" key="1">
    <source>
        <dbReference type="ARBA" id="ARBA00007381"/>
    </source>
</evidence>
<comment type="similarity">
    <text evidence="1">Belongs to the heat shock protein 70 family.</text>
</comment>
<comment type="caution">
    <text evidence="5">The sequence shown here is derived from an EMBL/GenBank/DDBJ whole genome shotgun (WGS) entry which is preliminary data.</text>
</comment>
<reference evidence="5" key="1">
    <citation type="submission" date="2021-02" db="EMBL/GenBank/DDBJ databases">
        <authorList>
            <person name="Nowell W R."/>
        </authorList>
    </citation>
    <scope>NUCLEOTIDE SEQUENCE</scope>
</reference>
<keyword evidence="3" id="KW-0067">ATP-binding</keyword>
<dbReference type="Proteomes" id="UP000682733">
    <property type="component" value="Unassembled WGS sequence"/>
</dbReference>
<dbReference type="InterPro" id="IPR029047">
    <property type="entry name" value="HSP70_peptide-bd_sf"/>
</dbReference>
<name>A0A8S2M0S1_9BILA</name>
<evidence type="ECO:0000256" key="3">
    <source>
        <dbReference type="ARBA" id="ARBA00022840"/>
    </source>
</evidence>
<dbReference type="EMBL" id="CAJNOK010085679">
    <property type="protein sequence ID" value="CAF1687952.1"/>
    <property type="molecule type" value="Genomic_DNA"/>
</dbReference>
<keyword evidence="2" id="KW-0547">Nucleotide-binding</keyword>
<feature type="non-terminal residue" evidence="5">
    <location>
        <position position="44"/>
    </location>
</feature>
<evidence type="ECO:0000256" key="2">
    <source>
        <dbReference type="ARBA" id="ARBA00022741"/>
    </source>
</evidence>
<evidence type="ECO:0000313" key="6">
    <source>
        <dbReference type="Proteomes" id="UP000682733"/>
    </source>
</evidence>
<evidence type="ECO:0000313" key="4">
    <source>
        <dbReference type="EMBL" id="CAF1687952.1"/>
    </source>
</evidence>
<dbReference type="Gene3D" id="2.60.34.10">
    <property type="entry name" value="Substrate Binding Domain Of DNAk, Chain A, domain 1"/>
    <property type="match status" value="1"/>
</dbReference>
<dbReference type="GO" id="GO:0005524">
    <property type="term" value="F:ATP binding"/>
    <property type="evidence" value="ECO:0007669"/>
    <property type="project" value="UniProtKB-KW"/>
</dbReference>
<protein>
    <submittedName>
        <fullName evidence="5">Uncharacterized protein</fullName>
    </submittedName>
</protein>
<feature type="non-terminal residue" evidence="5">
    <location>
        <position position="1"/>
    </location>
</feature>
<dbReference type="Pfam" id="PF00012">
    <property type="entry name" value="HSP70"/>
    <property type="match status" value="1"/>
</dbReference>
<dbReference type="Proteomes" id="UP000677228">
    <property type="component" value="Unassembled WGS sequence"/>
</dbReference>
<accession>A0A8S2M0S1</accession>
<dbReference type="InterPro" id="IPR013126">
    <property type="entry name" value="Hsp_70_fam"/>
</dbReference>
<dbReference type="SUPFAM" id="SSF100920">
    <property type="entry name" value="Heat shock protein 70kD (HSP70), peptide-binding domain"/>
    <property type="match status" value="1"/>
</dbReference>
<dbReference type="EMBL" id="CAJOBA010025211">
    <property type="protein sequence ID" value="CAF3930143.1"/>
    <property type="molecule type" value="Genomic_DNA"/>
</dbReference>
<organism evidence="5 6">
    <name type="scientific">Didymodactylos carnosus</name>
    <dbReference type="NCBI Taxonomy" id="1234261"/>
    <lineage>
        <taxon>Eukaryota</taxon>
        <taxon>Metazoa</taxon>
        <taxon>Spiralia</taxon>
        <taxon>Gnathifera</taxon>
        <taxon>Rotifera</taxon>
        <taxon>Eurotatoria</taxon>
        <taxon>Bdelloidea</taxon>
        <taxon>Philodinida</taxon>
        <taxon>Philodinidae</taxon>
        <taxon>Didymodactylos</taxon>
    </lineage>
</organism>
<evidence type="ECO:0000313" key="5">
    <source>
        <dbReference type="EMBL" id="CAF3930143.1"/>
    </source>
</evidence>